<dbReference type="AlphaFoldDB" id="A0A813ETD3"/>
<feature type="transmembrane region" description="Helical" evidence="2">
    <location>
        <begin position="28"/>
        <end position="51"/>
    </location>
</feature>
<evidence type="ECO:0000256" key="1">
    <source>
        <dbReference type="SAM" id="MobiDB-lite"/>
    </source>
</evidence>
<feature type="region of interest" description="Disordered" evidence="1">
    <location>
        <begin position="1"/>
        <end position="21"/>
    </location>
</feature>
<name>A0A813ETD3_POLGL</name>
<keyword evidence="2" id="KW-0472">Membrane</keyword>
<feature type="transmembrane region" description="Helical" evidence="2">
    <location>
        <begin position="238"/>
        <end position="261"/>
    </location>
</feature>
<feature type="transmembrane region" description="Helical" evidence="2">
    <location>
        <begin position="184"/>
        <end position="201"/>
    </location>
</feature>
<evidence type="ECO:0000313" key="3">
    <source>
        <dbReference type="EMBL" id="CAE8603961.1"/>
    </source>
</evidence>
<protein>
    <submittedName>
        <fullName evidence="3">Uncharacterized protein</fullName>
    </submittedName>
</protein>
<evidence type="ECO:0000313" key="4">
    <source>
        <dbReference type="Proteomes" id="UP000654075"/>
    </source>
</evidence>
<gene>
    <name evidence="3" type="ORF">PGLA1383_LOCUS22156</name>
</gene>
<organism evidence="3 4">
    <name type="scientific">Polarella glacialis</name>
    <name type="common">Dinoflagellate</name>
    <dbReference type="NCBI Taxonomy" id="89957"/>
    <lineage>
        <taxon>Eukaryota</taxon>
        <taxon>Sar</taxon>
        <taxon>Alveolata</taxon>
        <taxon>Dinophyceae</taxon>
        <taxon>Suessiales</taxon>
        <taxon>Suessiaceae</taxon>
        <taxon>Polarella</taxon>
    </lineage>
</organism>
<keyword evidence="2" id="KW-1133">Transmembrane helix</keyword>
<keyword evidence="4" id="KW-1185">Reference proteome</keyword>
<feature type="transmembrane region" description="Helical" evidence="2">
    <location>
        <begin position="207"/>
        <end position="226"/>
    </location>
</feature>
<dbReference type="EMBL" id="CAJNNV010015913">
    <property type="protein sequence ID" value="CAE8603961.1"/>
    <property type="molecule type" value="Genomic_DNA"/>
</dbReference>
<reference evidence="3" key="1">
    <citation type="submission" date="2021-02" db="EMBL/GenBank/DDBJ databases">
        <authorList>
            <person name="Dougan E. K."/>
            <person name="Rhodes N."/>
            <person name="Thang M."/>
            <person name="Chan C."/>
        </authorList>
    </citation>
    <scope>NUCLEOTIDE SEQUENCE</scope>
</reference>
<proteinExistence type="predicted"/>
<evidence type="ECO:0000256" key="2">
    <source>
        <dbReference type="SAM" id="Phobius"/>
    </source>
</evidence>
<comment type="caution">
    <text evidence="3">The sequence shown here is derived from an EMBL/GenBank/DDBJ whole genome shotgun (WGS) entry which is preliminary data.</text>
</comment>
<keyword evidence="2" id="KW-0812">Transmembrane</keyword>
<accession>A0A813ETD3</accession>
<sequence>MVATDDESLLPASAGQDKVTPPGGSHKVLLLVSWLLLVGYMFSTPALAYLFNVKFGYAGLLCNTPAESIQCGNNASFLELAKEHGRYRLENGTKRYVGCKNGEGVLGESLCPVITKEMFGSIGSEGYSLSYFIATAPGTGVQAALSIFPMQYAWLCGHSNEAVLEYRYGPQAARYLPWLRTSMFLFQVFYGLFLCATYTIFRPFHMAFVGIFIVCLLVHWAAVALVSYSVSHQNRQEWIIIILAGVGVCAFVGGDIGLLAFQSQVASPPDYVKHDNLSGYGFWLGECIGLSCAFAMTPALVWFGQIKPPN</sequence>
<dbReference type="Proteomes" id="UP000654075">
    <property type="component" value="Unassembled WGS sequence"/>
</dbReference>
<feature type="transmembrane region" description="Helical" evidence="2">
    <location>
        <begin position="281"/>
        <end position="303"/>
    </location>
</feature>